<evidence type="ECO:0000256" key="2">
    <source>
        <dbReference type="SAM" id="MobiDB-lite"/>
    </source>
</evidence>
<feature type="region of interest" description="Disordered" evidence="2">
    <location>
        <begin position="557"/>
        <end position="578"/>
    </location>
</feature>
<evidence type="ECO:0000313" key="5">
    <source>
        <dbReference type="Proteomes" id="UP001152797"/>
    </source>
</evidence>
<reference evidence="3" key="1">
    <citation type="submission" date="2022-10" db="EMBL/GenBank/DDBJ databases">
        <authorList>
            <person name="Chen Y."/>
            <person name="Dougan E. K."/>
            <person name="Chan C."/>
            <person name="Rhodes N."/>
            <person name="Thang M."/>
        </authorList>
    </citation>
    <scope>NUCLEOTIDE SEQUENCE</scope>
</reference>
<feature type="region of interest" description="Disordered" evidence="2">
    <location>
        <begin position="344"/>
        <end position="376"/>
    </location>
</feature>
<feature type="compositionally biased region" description="Basic and acidic residues" evidence="2">
    <location>
        <begin position="32"/>
        <end position="42"/>
    </location>
</feature>
<keyword evidence="1" id="KW-0175">Coiled coil</keyword>
<dbReference type="AlphaFoldDB" id="A0A9P1DS82"/>
<comment type="caution">
    <text evidence="3">The sequence shown here is derived from an EMBL/GenBank/DDBJ whole genome shotgun (WGS) entry which is preliminary data.</text>
</comment>
<reference evidence="4 5" key="2">
    <citation type="submission" date="2024-05" db="EMBL/GenBank/DDBJ databases">
        <authorList>
            <person name="Chen Y."/>
            <person name="Shah S."/>
            <person name="Dougan E. K."/>
            <person name="Thang M."/>
            <person name="Chan C."/>
        </authorList>
    </citation>
    <scope>NUCLEOTIDE SEQUENCE [LARGE SCALE GENOMIC DNA]</scope>
</reference>
<protein>
    <submittedName>
        <fullName evidence="3">Uncharacterized protein</fullName>
    </submittedName>
</protein>
<feature type="region of interest" description="Disordered" evidence="2">
    <location>
        <begin position="710"/>
        <end position="776"/>
    </location>
</feature>
<organism evidence="3">
    <name type="scientific">Cladocopium goreaui</name>
    <dbReference type="NCBI Taxonomy" id="2562237"/>
    <lineage>
        <taxon>Eukaryota</taxon>
        <taxon>Sar</taxon>
        <taxon>Alveolata</taxon>
        <taxon>Dinophyceae</taxon>
        <taxon>Suessiales</taxon>
        <taxon>Symbiodiniaceae</taxon>
        <taxon>Cladocopium</taxon>
    </lineage>
</organism>
<evidence type="ECO:0000313" key="3">
    <source>
        <dbReference type="EMBL" id="CAI4015291.1"/>
    </source>
</evidence>
<feature type="compositionally biased region" description="Low complexity" evidence="2">
    <location>
        <begin position="119"/>
        <end position="133"/>
    </location>
</feature>
<feature type="compositionally biased region" description="Polar residues" evidence="2">
    <location>
        <begin position="63"/>
        <end position="73"/>
    </location>
</feature>
<proteinExistence type="predicted"/>
<accession>A0A9P1DS82</accession>
<feature type="compositionally biased region" description="Basic residues" evidence="2">
    <location>
        <begin position="95"/>
        <end position="107"/>
    </location>
</feature>
<dbReference type="EMBL" id="CAMXCT020006523">
    <property type="protein sequence ID" value="CAL1168666.1"/>
    <property type="molecule type" value="Genomic_DNA"/>
</dbReference>
<feature type="region of interest" description="Disordered" evidence="2">
    <location>
        <begin position="1"/>
        <end position="152"/>
    </location>
</feature>
<feature type="region of interest" description="Disordered" evidence="2">
    <location>
        <begin position="433"/>
        <end position="509"/>
    </location>
</feature>
<dbReference type="Proteomes" id="UP001152797">
    <property type="component" value="Unassembled WGS sequence"/>
</dbReference>
<feature type="region of interest" description="Disordered" evidence="2">
    <location>
        <begin position="848"/>
        <end position="881"/>
    </location>
</feature>
<feature type="coiled-coil region" evidence="1">
    <location>
        <begin position="810"/>
        <end position="837"/>
    </location>
</feature>
<name>A0A9P1DS82_9DINO</name>
<feature type="compositionally biased region" description="Basic and acidic residues" evidence="2">
    <location>
        <begin position="855"/>
        <end position="874"/>
    </location>
</feature>
<evidence type="ECO:0000313" key="4">
    <source>
        <dbReference type="EMBL" id="CAL4802603.1"/>
    </source>
</evidence>
<feature type="compositionally biased region" description="Basic and acidic residues" evidence="2">
    <location>
        <begin position="471"/>
        <end position="480"/>
    </location>
</feature>
<feature type="compositionally biased region" description="Basic and acidic residues" evidence="2">
    <location>
        <begin position="557"/>
        <end position="566"/>
    </location>
</feature>
<dbReference type="EMBL" id="CAMXCT030006523">
    <property type="protein sequence ID" value="CAL4802603.1"/>
    <property type="molecule type" value="Genomic_DNA"/>
</dbReference>
<sequence>MPKTPGISKGSSSSQELPAACQPAKRLNRKQSLVEKVEESPKAKPGKALRFAFSSPGDLSSPGALSSVVSISSGELVAPGSMSENEGDEPEKAAKKPASKGGSKRPASKKEEKLKKPAKAAASKPAKASSTEPAEAESQAAKPDDAESQQAEMADKEYCLVNIEIPQGEKQTQAGGRSLQKAGSPGMALFTFMVVMVGPAKAMGAFPWWNVRFFDGIYYLIDHNSGWQEQLETWEVMSLEEAMHADPEMGIYIHGHSHLGSGSTEHPPIWNSQARQWLISLQPPGPNDYLALSLDLPLLYMRVEEKQREEERRNEERRWQACKGSRSQEWQEWQPHSWWDWEDASGCGGSTPSSSSTGYSGPATWEPEEGRSPWHPKWSNERYFTRGWGSACKRHQRRGCEQRGEPVPDHLMAKKTELAKGFKKEMMELVKKAKKAAEASSDSEMPEKGKKEEPAKAASTPGDESSSEWSYDPKPKRRSDSPMPGKHGPRWKGTPPNLAKVPVGDKKELEVEKMLKAKIKEEEEEDDDEEDSEVMAMEVMEVLEVVEVVGLEKDKPEKAFKPEKAHKPAKAKSSKVLAAPSKAAWNDMSYALKKLEKAGKHELPQAWKEAQGGGQQGKRHFYYNVFLLDPTQSKKAVHKESLERLTVKETKTRGWFTASQIGKMEGADPTQKDFDLLCQSACEGLKERPHEVKAWAKMGVKQYYYEKTGPQEEEKANESLTKAEQRVEMEDQHDFDKAEKALMADQSSHQVVLGKKSLKKAAESDAEEEDVEPEKAYKKAYQSLSKAVKTFSSSVDKLLVLKETLANKDAAEHGKQLTASLEELQSLQKQNEDLKGKWVSKLAALPSSLSPSAARDGKKNNELGKLKEEVDQHQKTLSKALSPHKLWAKNAGLI</sequence>
<gene>
    <name evidence="3" type="ORF">C1SCF055_LOCUS40128</name>
</gene>
<evidence type="ECO:0000256" key="1">
    <source>
        <dbReference type="SAM" id="Coils"/>
    </source>
</evidence>
<keyword evidence="5" id="KW-1185">Reference proteome</keyword>
<feature type="compositionally biased region" description="Basic and acidic residues" evidence="2">
    <location>
        <begin position="445"/>
        <end position="455"/>
    </location>
</feature>
<feature type="compositionally biased region" description="Low complexity" evidence="2">
    <location>
        <begin position="350"/>
        <end position="362"/>
    </location>
</feature>
<dbReference type="EMBL" id="CAMXCT010006523">
    <property type="protein sequence ID" value="CAI4015291.1"/>
    <property type="molecule type" value="Genomic_DNA"/>
</dbReference>
<feature type="compositionally biased region" description="Basic and acidic residues" evidence="2">
    <location>
        <begin position="710"/>
        <end position="742"/>
    </location>
</feature>